<evidence type="ECO:0000313" key="3">
    <source>
        <dbReference type="Proteomes" id="UP001460888"/>
    </source>
</evidence>
<evidence type="ECO:0000256" key="1">
    <source>
        <dbReference type="SAM" id="Phobius"/>
    </source>
</evidence>
<feature type="transmembrane region" description="Helical" evidence="1">
    <location>
        <begin position="7"/>
        <end position="32"/>
    </location>
</feature>
<keyword evidence="1" id="KW-0812">Transmembrane</keyword>
<dbReference type="Gene3D" id="3.30.300.250">
    <property type="match status" value="1"/>
</dbReference>
<dbReference type="EMBL" id="APND01000001">
    <property type="protein sequence ID" value="MES1927953.1"/>
    <property type="molecule type" value="Genomic_DNA"/>
</dbReference>
<protein>
    <submittedName>
        <fullName evidence="2">Uncharacterized protein</fullName>
    </submittedName>
</protein>
<dbReference type="Proteomes" id="UP001460888">
    <property type="component" value="Unassembled WGS sequence"/>
</dbReference>
<evidence type="ECO:0000313" key="2">
    <source>
        <dbReference type="EMBL" id="MES1927953.1"/>
    </source>
</evidence>
<organism evidence="2 3">
    <name type="scientific">Salinisphaera dokdonensis CL-ES53</name>
    <dbReference type="NCBI Taxonomy" id="1304272"/>
    <lineage>
        <taxon>Bacteria</taxon>
        <taxon>Pseudomonadati</taxon>
        <taxon>Pseudomonadota</taxon>
        <taxon>Gammaproteobacteria</taxon>
        <taxon>Salinisphaerales</taxon>
        <taxon>Salinisphaeraceae</taxon>
        <taxon>Salinisphaera</taxon>
    </lineage>
</organism>
<dbReference type="RefSeq" id="WP_353108732.1">
    <property type="nucleotide sequence ID" value="NZ_APND01000001.1"/>
</dbReference>
<name>A0ABV2AXT3_9GAMM</name>
<keyword evidence="1" id="KW-0472">Membrane</keyword>
<sequence length="145" mass="15820">MSNLSKLAAVVGGLVLLFALGLIGYVVAPYFVGESTEDRTAFLDKVSAQINTDLPTKVDESTRLDSTSVDGETLQFNYTLLPPLADTLDTQNFMSQYGSGIQQIICAKGRLRRMLQKDFRVAYRYQLDDGTALGDIGVARADCDV</sequence>
<keyword evidence="3" id="KW-1185">Reference proteome</keyword>
<comment type="caution">
    <text evidence="2">The sequence shown here is derived from an EMBL/GenBank/DDBJ whole genome shotgun (WGS) entry which is preliminary data.</text>
</comment>
<keyword evidence="1" id="KW-1133">Transmembrane helix</keyword>
<gene>
    <name evidence="2" type="ORF">SADO_01820</name>
</gene>
<accession>A0ABV2AXT3</accession>
<reference evidence="2 3" key="1">
    <citation type="submission" date="2013-03" db="EMBL/GenBank/DDBJ databases">
        <title>Salinisphaera dokdonensis CL-ES53 Genome Sequencing.</title>
        <authorList>
            <person name="Li C."/>
            <person name="Lai Q."/>
            <person name="Shao Z."/>
        </authorList>
    </citation>
    <scope>NUCLEOTIDE SEQUENCE [LARGE SCALE GENOMIC DNA]</scope>
    <source>
        <strain evidence="2 3">CL-ES53</strain>
    </source>
</reference>
<proteinExistence type="predicted"/>